<evidence type="ECO:0000313" key="3">
    <source>
        <dbReference type="EMBL" id="VDR38369.1"/>
    </source>
</evidence>
<gene>
    <name evidence="3" type="ORF">NCTC10741_01487</name>
</gene>
<dbReference type="Proteomes" id="UP000271626">
    <property type="component" value="Chromosome"/>
</dbReference>
<feature type="transmembrane region" description="Helical" evidence="2">
    <location>
        <begin position="95"/>
        <end position="115"/>
    </location>
</feature>
<keyword evidence="2" id="KW-1133">Transmembrane helix</keyword>
<protein>
    <submittedName>
        <fullName evidence="3">Protein of uncharacterized function (DUF2562)</fullName>
    </submittedName>
</protein>
<feature type="compositionally biased region" description="Low complexity" evidence="1">
    <location>
        <begin position="8"/>
        <end position="21"/>
    </location>
</feature>
<feature type="region of interest" description="Disordered" evidence="1">
    <location>
        <begin position="1"/>
        <end position="21"/>
    </location>
</feature>
<accession>A0A3P8JYM0</accession>
<evidence type="ECO:0000313" key="4">
    <source>
        <dbReference type="Proteomes" id="UP000271626"/>
    </source>
</evidence>
<name>A0A3P8JYM0_TSUPA</name>
<dbReference type="OrthoDB" id="4774225at2"/>
<organism evidence="3 4">
    <name type="scientific">Tsukamurella paurometabola</name>
    <name type="common">Corynebacterium paurometabolum</name>
    <dbReference type="NCBI Taxonomy" id="2061"/>
    <lineage>
        <taxon>Bacteria</taxon>
        <taxon>Bacillati</taxon>
        <taxon>Actinomycetota</taxon>
        <taxon>Actinomycetes</taxon>
        <taxon>Mycobacteriales</taxon>
        <taxon>Tsukamurellaceae</taxon>
        <taxon>Tsukamurella</taxon>
    </lineage>
</organism>
<evidence type="ECO:0000256" key="2">
    <source>
        <dbReference type="SAM" id="Phobius"/>
    </source>
</evidence>
<keyword evidence="2" id="KW-0812">Transmembrane</keyword>
<evidence type="ECO:0000256" key="1">
    <source>
        <dbReference type="SAM" id="MobiDB-lite"/>
    </source>
</evidence>
<sequence>MATTPLLDDASAADAAPAPSAPSNVQRLVAGLGQSVVGPANIARALTGLSLSLTGKVLAGVYGLLRSWISPAEVDPEQAVSLDGAPSRPGWRRPVVIGAVIALVLAVGGVAFKLLRTPSAPPVAPEPPRVRPASGATGDSAPAAVEELEQEQEGDEDAAVESPAEEDPRKKGE</sequence>
<proteinExistence type="predicted"/>
<reference evidence="3 4" key="1">
    <citation type="submission" date="2018-12" db="EMBL/GenBank/DDBJ databases">
        <authorList>
            <consortium name="Pathogen Informatics"/>
        </authorList>
    </citation>
    <scope>NUCLEOTIDE SEQUENCE [LARGE SCALE GENOMIC DNA]</scope>
    <source>
        <strain evidence="3 4">NCTC10741</strain>
    </source>
</reference>
<feature type="region of interest" description="Disordered" evidence="1">
    <location>
        <begin position="117"/>
        <end position="173"/>
    </location>
</feature>
<dbReference type="EMBL" id="LR131273">
    <property type="protein sequence ID" value="VDR38369.1"/>
    <property type="molecule type" value="Genomic_DNA"/>
</dbReference>
<keyword evidence="2" id="KW-0472">Membrane</keyword>
<dbReference type="AlphaFoldDB" id="A0A3P8JYM0"/>
<dbReference type="RefSeq" id="WP_126195640.1">
    <property type="nucleotide sequence ID" value="NZ_CP085954.1"/>
</dbReference>
<feature type="compositionally biased region" description="Acidic residues" evidence="1">
    <location>
        <begin position="146"/>
        <end position="165"/>
    </location>
</feature>